<dbReference type="InterPro" id="IPR051923">
    <property type="entry name" value="Glycosyl_Hydrolase_39"/>
</dbReference>
<feature type="domain" description="CBM-cenC" evidence="6">
    <location>
        <begin position="34"/>
        <end position="166"/>
    </location>
</feature>
<dbReference type="Gene3D" id="2.60.120.260">
    <property type="entry name" value="Galactose-binding domain-like"/>
    <property type="match status" value="1"/>
</dbReference>
<keyword evidence="8" id="KW-1185">Reference proteome</keyword>
<dbReference type="InterPro" id="IPR017853">
    <property type="entry name" value="GH"/>
</dbReference>
<keyword evidence="4" id="KW-0732">Signal</keyword>
<feature type="chain" id="PRO_5038953420" evidence="4">
    <location>
        <begin position="18"/>
        <end position="570"/>
    </location>
</feature>
<dbReference type="Proteomes" id="UP000634476">
    <property type="component" value="Unassembled WGS sequence"/>
</dbReference>
<evidence type="ECO:0000256" key="2">
    <source>
        <dbReference type="ARBA" id="ARBA00022801"/>
    </source>
</evidence>
<dbReference type="InterPro" id="IPR008979">
    <property type="entry name" value="Galactose-bd-like_sf"/>
</dbReference>
<comment type="caution">
    <text evidence="7">The sequence shown here is derived from an EMBL/GenBank/DDBJ whole genome shotgun (WGS) entry which is preliminary data.</text>
</comment>
<accession>A0A8J3T261</accession>
<dbReference type="PANTHER" id="PTHR12631:SF10">
    <property type="entry name" value="BETA-XYLOSIDASE-LIKE PROTEIN-RELATED"/>
    <property type="match status" value="1"/>
</dbReference>
<dbReference type="SUPFAM" id="SSF49785">
    <property type="entry name" value="Galactose-binding domain-like"/>
    <property type="match status" value="1"/>
</dbReference>
<sequence>MVWRRATAVLTAGLVLAAVIPQGPAAGITGTAAELLRNPGFEGGHATVASGWRSNSWGAPAPEARFAPETEQAHGGRRAQRFQVDAEPSRVHLVQAHRFTGGRTYRASVWVKAVSPVTVTLQVRSDDFKKDFYQAFAVHTTRVGTQWQRIEAVGTAPHDLSGSFRIFLGGPGAVLVDDASLTEVSAAGSPDLRPASGPVPADYFGMHLLCRGCYGDSWPSVGFGLWRMWDNGVRWRDLEPRRGEWNFKMMDYFVKSATDNRVSVLYTLGMPPSWAASNQKEGAYGPGSAAMPKRIDDWRRYVRTVATRYKGRIGMYEMWNEPDYAKFWNGTPAQLAELTRVAAEEIGRADPAARIVSPGITTNGLNWLDQYLAAGAGEHLDVVGSHIYFGLRPESVLSRVRNVRGVMKAHGLEKLPLRVTEGAPLGRASSGTAAGAVSRALVLFWAYGVSGFDWYTWDRHGEQVLDLAEADDRTPSTAGRAYAKTVTWLRGARMTGHTVDGAGTHVVTLARSGGSAARLVWNERAVATFKVPADWRVTRWQPLSGGSRTASPTAINVDGRPVLLESGGRS</sequence>
<evidence type="ECO:0000256" key="3">
    <source>
        <dbReference type="ARBA" id="ARBA00023295"/>
    </source>
</evidence>
<feature type="signal peptide" evidence="4">
    <location>
        <begin position="1"/>
        <end position="17"/>
    </location>
</feature>
<dbReference type="RefSeq" id="WP_203876973.1">
    <property type="nucleotide sequence ID" value="NZ_BOOK01000034.1"/>
</dbReference>
<dbReference type="EMBL" id="BOOK01000034">
    <property type="protein sequence ID" value="GII02640.1"/>
    <property type="molecule type" value="Genomic_DNA"/>
</dbReference>
<dbReference type="Gene3D" id="3.20.20.80">
    <property type="entry name" value="Glycosidases"/>
    <property type="match status" value="1"/>
</dbReference>
<proteinExistence type="inferred from homology"/>
<organism evidence="7 8">
    <name type="scientific">Planobispora takensis</name>
    <dbReference type="NCBI Taxonomy" id="1367882"/>
    <lineage>
        <taxon>Bacteria</taxon>
        <taxon>Bacillati</taxon>
        <taxon>Actinomycetota</taxon>
        <taxon>Actinomycetes</taxon>
        <taxon>Streptosporangiales</taxon>
        <taxon>Streptosporangiaceae</taxon>
        <taxon>Planobispora</taxon>
    </lineage>
</organism>
<dbReference type="SUPFAM" id="SSF51445">
    <property type="entry name" value="(Trans)glycosidases"/>
    <property type="match status" value="1"/>
</dbReference>
<dbReference type="Pfam" id="PF01229">
    <property type="entry name" value="Glyco_hydro_39"/>
    <property type="match status" value="1"/>
</dbReference>
<evidence type="ECO:0000259" key="6">
    <source>
        <dbReference type="Pfam" id="PF02018"/>
    </source>
</evidence>
<dbReference type="InterPro" id="IPR003305">
    <property type="entry name" value="CenC_carb-bd"/>
</dbReference>
<dbReference type="PANTHER" id="PTHR12631">
    <property type="entry name" value="ALPHA-L-IDURONIDASE"/>
    <property type="match status" value="1"/>
</dbReference>
<gene>
    <name evidence="7" type="ORF">Pta02_46480</name>
</gene>
<evidence type="ECO:0000313" key="7">
    <source>
        <dbReference type="EMBL" id="GII02640.1"/>
    </source>
</evidence>
<dbReference type="InterPro" id="IPR049166">
    <property type="entry name" value="GH39_cat"/>
</dbReference>
<evidence type="ECO:0000259" key="5">
    <source>
        <dbReference type="Pfam" id="PF01229"/>
    </source>
</evidence>
<evidence type="ECO:0000256" key="4">
    <source>
        <dbReference type="SAM" id="SignalP"/>
    </source>
</evidence>
<dbReference type="AlphaFoldDB" id="A0A8J3T261"/>
<protein>
    <submittedName>
        <fullName evidence="7">Uncharacterized protein</fullName>
    </submittedName>
</protein>
<name>A0A8J3T261_9ACTN</name>
<keyword evidence="3" id="KW-0326">Glycosidase</keyword>
<evidence type="ECO:0000256" key="1">
    <source>
        <dbReference type="ARBA" id="ARBA00008875"/>
    </source>
</evidence>
<comment type="similarity">
    <text evidence="1">Belongs to the glycosyl hydrolase 39 family.</text>
</comment>
<reference evidence="7" key="1">
    <citation type="submission" date="2021-01" db="EMBL/GenBank/DDBJ databases">
        <title>Whole genome shotgun sequence of Planobispora takensis NBRC 109077.</title>
        <authorList>
            <person name="Komaki H."/>
            <person name="Tamura T."/>
        </authorList>
    </citation>
    <scope>NUCLEOTIDE SEQUENCE</scope>
    <source>
        <strain evidence="7">NBRC 109077</strain>
    </source>
</reference>
<feature type="domain" description="Glycosyl hydrolases family 39 N-terminal catalytic" evidence="5">
    <location>
        <begin position="235"/>
        <end position="372"/>
    </location>
</feature>
<dbReference type="GO" id="GO:0004553">
    <property type="term" value="F:hydrolase activity, hydrolyzing O-glycosyl compounds"/>
    <property type="evidence" value="ECO:0007669"/>
    <property type="project" value="TreeGrafter"/>
</dbReference>
<dbReference type="Pfam" id="PF02018">
    <property type="entry name" value="CBM_4_9"/>
    <property type="match status" value="1"/>
</dbReference>
<keyword evidence="2" id="KW-0378">Hydrolase</keyword>
<evidence type="ECO:0000313" key="8">
    <source>
        <dbReference type="Proteomes" id="UP000634476"/>
    </source>
</evidence>